<evidence type="ECO:0000256" key="1">
    <source>
        <dbReference type="SAM" id="MobiDB-lite"/>
    </source>
</evidence>
<feature type="compositionally biased region" description="Gly residues" evidence="1">
    <location>
        <begin position="114"/>
        <end position="128"/>
    </location>
</feature>
<keyword evidence="3" id="KW-1185">Reference proteome</keyword>
<evidence type="ECO:0000313" key="3">
    <source>
        <dbReference type="Proteomes" id="UP000828390"/>
    </source>
</evidence>
<feature type="compositionally biased region" description="Basic and acidic residues" evidence="1">
    <location>
        <begin position="77"/>
        <end position="99"/>
    </location>
</feature>
<gene>
    <name evidence="2" type="ORF">DPMN_146713</name>
</gene>
<accession>A0A9D4F726</accession>
<organism evidence="2 3">
    <name type="scientific">Dreissena polymorpha</name>
    <name type="common">Zebra mussel</name>
    <name type="synonym">Mytilus polymorpha</name>
    <dbReference type="NCBI Taxonomy" id="45954"/>
    <lineage>
        <taxon>Eukaryota</taxon>
        <taxon>Metazoa</taxon>
        <taxon>Spiralia</taxon>
        <taxon>Lophotrochozoa</taxon>
        <taxon>Mollusca</taxon>
        <taxon>Bivalvia</taxon>
        <taxon>Autobranchia</taxon>
        <taxon>Heteroconchia</taxon>
        <taxon>Euheterodonta</taxon>
        <taxon>Imparidentia</taxon>
        <taxon>Neoheterodontei</taxon>
        <taxon>Myida</taxon>
        <taxon>Dreissenoidea</taxon>
        <taxon>Dreissenidae</taxon>
        <taxon>Dreissena</taxon>
    </lineage>
</organism>
<comment type="caution">
    <text evidence="2">The sequence shown here is derived from an EMBL/GenBank/DDBJ whole genome shotgun (WGS) entry which is preliminary data.</text>
</comment>
<dbReference type="EMBL" id="JAIWYP010000007">
    <property type="protein sequence ID" value="KAH3793208.1"/>
    <property type="molecule type" value="Genomic_DNA"/>
</dbReference>
<name>A0A9D4F726_DREPO</name>
<reference evidence="2" key="2">
    <citation type="submission" date="2020-11" db="EMBL/GenBank/DDBJ databases">
        <authorList>
            <person name="McCartney M.A."/>
            <person name="Auch B."/>
            <person name="Kono T."/>
            <person name="Mallez S."/>
            <person name="Becker A."/>
            <person name="Gohl D.M."/>
            <person name="Silverstein K.A.T."/>
            <person name="Koren S."/>
            <person name="Bechman K.B."/>
            <person name="Herman A."/>
            <person name="Abrahante J.E."/>
            <person name="Garbe J."/>
        </authorList>
    </citation>
    <scope>NUCLEOTIDE SEQUENCE</scope>
    <source>
        <strain evidence="2">Duluth1</strain>
        <tissue evidence="2">Whole animal</tissue>
    </source>
</reference>
<feature type="region of interest" description="Disordered" evidence="1">
    <location>
        <begin position="75"/>
        <end position="141"/>
    </location>
</feature>
<sequence>MSQDSVTSEPRYTVTPPALTGAIPTLDAINATATPRFNPGRRRYDEVCMDPGGAAMPSPLFLLPRRSLPVLAGDSRFIPEDDYTRQTDRQADAQKDRQTGRQTVSYTDRQTDGRAGGRASGLAGGRAGGRADRQTDRQKGI</sequence>
<feature type="compositionally biased region" description="Basic and acidic residues" evidence="1">
    <location>
        <begin position="129"/>
        <end position="141"/>
    </location>
</feature>
<proteinExistence type="predicted"/>
<evidence type="ECO:0000313" key="2">
    <source>
        <dbReference type="EMBL" id="KAH3793208.1"/>
    </source>
</evidence>
<dbReference type="Proteomes" id="UP000828390">
    <property type="component" value="Unassembled WGS sequence"/>
</dbReference>
<dbReference type="AlphaFoldDB" id="A0A9D4F726"/>
<reference evidence="2" key="1">
    <citation type="journal article" date="2019" name="bioRxiv">
        <title>The Genome of the Zebra Mussel, Dreissena polymorpha: A Resource for Invasive Species Research.</title>
        <authorList>
            <person name="McCartney M.A."/>
            <person name="Auch B."/>
            <person name="Kono T."/>
            <person name="Mallez S."/>
            <person name="Zhang Y."/>
            <person name="Obille A."/>
            <person name="Becker A."/>
            <person name="Abrahante J.E."/>
            <person name="Garbe J."/>
            <person name="Badalamenti J.P."/>
            <person name="Herman A."/>
            <person name="Mangelson H."/>
            <person name="Liachko I."/>
            <person name="Sullivan S."/>
            <person name="Sone E.D."/>
            <person name="Koren S."/>
            <person name="Silverstein K.A.T."/>
            <person name="Beckman K.B."/>
            <person name="Gohl D.M."/>
        </authorList>
    </citation>
    <scope>NUCLEOTIDE SEQUENCE</scope>
    <source>
        <strain evidence="2">Duluth1</strain>
        <tissue evidence="2">Whole animal</tissue>
    </source>
</reference>
<protein>
    <submittedName>
        <fullName evidence="2">Uncharacterized protein</fullName>
    </submittedName>
</protein>